<reference evidence="2 3" key="1">
    <citation type="journal article" date="2019" name="Emerg. Microbes Infect.">
        <title>Comprehensive subspecies identification of 175 nontuberculous mycobacteria species based on 7547 genomic profiles.</title>
        <authorList>
            <person name="Matsumoto Y."/>
            <person name="Kinjo T."/>
            <person name="Motooka D."/>
            <person name="Nabeya D."/>
            <person name="Jung N."/>
            <person name="Uechi K."/>
            <person name="Horii T."/>
            <person name="Iida T."/>
            <person name="Fujita J."/>
            <person name="Nakamura S."/>
        </authorList>
    </citation>
    <scope>NUCLEOTIDE SEQUENCE [LARGE SCALE GENOMIC DNA]</scope>
    <source>
        <strain evidence="2 3">JCM 14742</strain>
    </source>
</reference>
<dbReference type="InterPro" id="IPR009057">
    <property type="entry name" value="Homeodomain-like_sf"/>
</dbReference>
<accession>A0A7I7YPY5</accession>
<evidence type="ECO:0000259" key="1">
    <source>
        <dbReference type="PROSITE" id="PS50994"/>
    </source>
</evidence>
<dbReference type="EMBL" id="AP022614">
    <property type="protein sequence ID" value="BBZ43357.1"/>
    <property type="molecule type" value="Genomic_DNA"/>
</dbReference>
<dbReference type="GO" id="GO:0015074">
    <property type="term" value="P:DNA integration"/>
    <property type="evidence" value="ECO:0007669"/>
    <property type="project" value="InterPro"/>
</dbReference>
<dbReference type="InterPro" id="IPR047656">
    <property type="entry name" value="IS481-like_transpos"/>
</dbReference>
<keyword evidence="3" id="KW-1185">Reference proteome</keyword>
<dbReference type="PROSITE" id="PS50994">
    <property type="entry name" value="INTEGRASE"/>
    <property type="match status" value="1"/>
</dbReference>
<dbReference type="AlphaFoldDB" id="A0A7I7YPY5"/>
<organism evidence="2 3">
    <name type="scientific">Mycobacterium parmense</name>
    <dbReference type="NCBI Taxonomy" id="185642"/>
    <lineage>
        <taxon>Bacteria</taxon>
        <taxon>Bacillati</taxon>
        <taxon>Actinomycetota</taxon>
        <taxon>Actinomycetes</taxon>
        <taxon>Mycobacteriales</taxon>
        <taxon>Mycobacteriaceae</taxon>
        <taxon>Mycobacterium</taxon>
        <taxon>Mycobacterium simiae complex</taxon>
    </lineage>
</organism>
<dbReference type="Pfam" id="PF13565">
    <property type="entry name" value="HTH_32"/>
    <property type="match status" value="1"/>
</dbReference>
<dbReference type="PANTHER" id="PTHR35004:SF6">
    <property type="entry name" value="TRANSPOSASE"/>
    <property type="match status" value="1"/>
</dbReference>
<evidence type="ECO:0000313" key="3">
    <source>
        <dbReference type="Proteomes" id="UP000467105"/>
    </source>
</evidence>
<dbReference type="SUPFAM" id="SSF53098">
    <property type="entry name" value="Ribonuclease H-like"/>
    <property type="match status" value="1"/>
</dbReference>
<feature type="domain" description="Integrase catalytic" evidence="1">
    <location>
        <begin position="129"/>
        <end position="300"/>
    </location>
</feature>
<dbReference type="SUPFAM" id="SSF46689">
    <property type="entry name" value="Homeodomain-like"/>
    <property type="match status" value="1"/>
</dbReference>
<gene>
    <name evidence="2" type="ORF">MPRM_06380</name>
</gene>
<sequence length="423" mass="47201">MAEQRYQAVLAVIGDGLAISQVAGKVGVSRQTLHVWLARYEAEGLQGLVDRSHRPARCPHQMGAEVEAVLLELRRTRPYWGPRRLVFELTKRGVAPLPSPSAVYRALLRAGMIDPAQRDRRARKWKRWERGAPMELWQMDVVGGFPLADGSCAKVLTGIDDHSRLCVSAKVMARERTRAVCDGLRQALVAYGAPEQILTDNGKVFTGRFCHPPVEVLFDAICREHGIEHLLTQPRSPTTTGKIERFHRSLRAEFLSEQRPFTNLKTAQQALDEWIAYYNTARPHQSLDMVTPAERFAAGAALRPAAAPATPRDDRSGDDWVSRRVTTNGVISVAWQQVCLGAHYAGARCDVHVDGDLLRFFIGDDLVKTAARTSRGEVRNKRAFRTREHFAAIAAVAADAKVPLTTAPTALRRDYLMAHPRRR</sequence>
<dbReference type="NCBIfam" id="NF033577">
    <property type="entry name" value="transpos_IS481"/>
    <property type="match status" value="1"/>
</dbReference>
<dbReference type="PANTHER" id="PTHR35004">
    <property type="entry name" value="TRANSPOSASE RV3428C-RELATED"/>
    <property type="match status" value="1"/>
</dbReference>
<evidence type="ECO:0000313" key="2">
    <source>
        <dbReference type="EMBL" id="BBZ43357.1"/>
    </source>
</evidence>
<dbReference type="InterPro" id="IPR001584">
    <property type="entry name" value="Integrase_cat-core"/>
</dbReference>
<name>A0A7I7YPY5_9MYCO</name>
<dbReference type="Gene3D" id="3.30.420.10">
    <property type="entry name" value="Ribonuclease H-like superfamily/Ribonuclease H"/>
    <property type="match status" value="1"/>
</dbReference>
<dbReference type="InterPro" id="IPR012337">
    <property type="entry name" value="RNaseH-like_sf"/>
</dbReference>
<proteinExistence type="predicted"/>
<dbReference type="InterPro" id="IPR036397">
    <property type="entry name" value="RNaseH_sf"/>
</dbReference>
<dbReference type="Pfam" id="PF13683">
    <property type="entry name" value="rve_3"/>
    <property type="match status" value="1"/>
</dbReference>
<dbReference type="Proteomes" id="UP000467105">
    <property type="component" value="Chromosome"/>
</dbReference>
<protein>
    <recommendedName>
        <fullName evidence="1">Integrase catalytic domain-containing protein</fullName>
    </recommendedName>
</protein>
<dbReference type="GO" id="GO:0003676">
    <property type="term" value="F:nucleic acid binding"/>
    <property type="evidence" value="ECO:0007669"/>
    <property type="project" value="InterPro"/>
</dbReference>